<dbReference type="Proteomes" id="UP001250932">
    <property type="component" value="Unassembled WGS sequence"/>
</dbReference>
<keyword evidence="11" id="KW-0966">Cell projection</keyword>
<dbReference type="PROSITE" id="PS51123">
    <property type="entry name" value="OMPA_2"/>
    <property type="match status" value="1"/>
</dbReference>
<keyword evidence="3" id="KW-1003">Cell membrane</keyword>
<evidence type="ECO:0000256" key="5">
    <source>
        <dbReference type="ARBA" id="ARBA00022989"/>
    </source>
</evidence>
<keyword evidence="12" id="KW-1185">Reference proteome</keyword>
<comment type="caution">
    <text evidence="11">The sequence shown here is derived from an EMBL/GenBank/DDBJ whole genome shotgun (WGS) entry which is preliminary data.</text>
</comment>
<dbReference type="InterPro" id="IPR050330">
    <property type="entry name" value="Bact_OuterMem_StrucFunc"/>
</dbReference>
<evidence type="ECO:0000256" key="4">
    <source>
        <dbReference type="ARBA" id="ARBA00022692"/>
    </source>
</evidence>
<protein>
    <submittedName>
        <fullName evidence="11">Flagellar motor protein MotB</fullName>
    </submittedName>
</protein>
<evidence type="ECO:0000256" key="7">
    <source>
        <dbReference type="PROSITE-ProRule" id="PRU00473"/>
    </source>
</evidence>
<evidence type="ECO:0000256" key="2">
    <source>
        <dbReference type="ARBA" id="ARBA00008914"/>
    </source>
</evidence>
<dbReference type="PANTHER" id="PTHR30329">
    <property type="entry name" value="STATOR ELEMENT OF FLAGELLAR MOTOR COMPLEX"/>
    <property type="match status" value="1"/>
</dbReference>
<keyword evidence="6 7" id="KW-0472">Membrane</keyword>
<accession>A0ABU3K672</accession>
<evidence type="ECO:0000256" key="8">
    <source>
        <dbReference type="SAM" id="MobiDB-lite"/>
    </source>
</evidence>
<evidence type="ECO:0000256" key="9">
    <source>
        <dbReference type="SAM" id="Phobius"/>
    </source>
</evidence>
<dbReference type="CDD" id="cd07185">
    <property type="entry name" value="OmpA_C-like"/>
    <property type="match status" value="1"/>
</dbReference>
<feature type="transmembrane region" description="Helical" evidence="9">
    <location>
        <begin position="20"/>
        <end position="37"/>
    </location>
</feature>
<keyword evidence="11" id="KW-0969">Cilium</keyword>
<name>A0ABU3K672_9BACT</name>
<feature type="region of interest" description="Disordered" evidence="8">
    <location>
        <begin position="204"/>
        <end position="223"/>
    </location>
</feature>
<keyword evidence="5 9" id="KW-1133">Transmembrane helix</keyword>
<sequence length="249" mass="28031">MSKKKKHEEHENHERWLVSYADFITLLFAFFVVMYSVSSVNEGKYRVLSESMVSAFTNQKPLGQMSVVELPLEQSRPAMEKDIQKRPDDFQVYIQVANALESLDHGSADVSVQNTARGISIKIKDEVAFDSGSVELKREVREILDLLAALVKNLPNLISVEGHTDTIPIRSAQFPSNWELSAARSAALVRYFINQHQLSPERFSATGFGGERPLESNETSEGRSANRRVEIVILRETAIPESDQMSSLF</sequence>
<evidence type="ECO:0000256" key="3">
    <source>
        <dbReference type="ARBA" id="ARBA00022475"/>
    </source>
</evidence>
<dbReference type="PANTHER" id="PTHR30329:SF20">
    <property type="entry name" value="EXPORTED PROTEIN"/>
    <property type="match status" value="1"/>
</dbReference>
<comment type="subcellular location">
    <subcellularLocation>
        <location evidence="1">Cell membrane</location>
        <topology evidence="1">Single-pass membrane protein</topology>
    </subcellularLocation>
</comment>
<proteinExistence type="inferred from homology"/>
<dbReference type="InterPro" id="IPR006665">
    <property type="entry name" value="OmpA-like"/>
</dbReference>
<evidence type="ECO:0000313" key="11">
    <source>
        <dbReference type="EMBL" id="MDT7041871.1"/>
    </source>
</evidence>
<comment type="similarity">
    <text evidence="2">Belongs to the MotB family.</text>
</comment>
<dbReference type="Gene3D" id="3.30.1330.60">
    <property type="entry name" value="OmpA-like domain"/>
    <property type="match status" value="1"/>
</dbReference>
<organism evidence="11 12">
    <name type="scientific">Candidatus Nitronereus thalassa</name>
    <dbReference type="NCBI Taxonomy" id="3020898"/>
    <lineage>
        <taxon>Bacteria</taxon>
        <taxon>Pseudomonadati</taxon>
        <taxon>Nitrospirota</taxon>
        <taxon>Nitrospiria</taxon>
        <taxon>Nitrospirales</taxon>
        <taxon>Nitrospiraceae</taxon>
        <taxon>Candidatus Nitronereus</taxon>
    </lineage>
</organism>
<dbReference type="InterPro" id="IPR025713">
    <property type="entry name" value="MotB-like_N_dom"/>
</dbReference>
<gene>
    <name evidence="11" type="ORF">PPG34_05870</name>
</gene>
<evidence type="ECO:0000259" key="10">
    <source>
        <dbReference type="PROSITE" id="PS51123"/>
    </source>
</evidence>
<dbReference type="InterPro" id="IPR036737">
    <property type="entry name" value="OmpA-like_sf"/>
</dbReference>
<dbReference type="Pfam" id="PF13677">
    <property type="entry name" value="MotB_plug"/>
    <property type="match status" value="1"/>
</dbReference>
<reference evidence="11 12" key="1">
    <citation type="journal article" date="2023" name="ISME J.">
        <title>Cultivation and genomic characterization of novel and ubiquitous marine nitrite-oxidizing bacteria from the Nitrospirales.</title>
        <authorList>
            <person name="Mueller A.J."/>
            <person name="Daebeler A."/>
            <person name="Herbold C.W."/>
            <person name="Kirkegaard R.H."/>
            <person name="Daims H."/>
        </authorList>
    </citation>
    <scope>NUCLEOTIDE SEQUENCE [LARGE SCALE GENOMIC DNA]</scope>
    <source>
        <strain evidence="11 12">EB</strain>
    </source>
</reference>
<evidence type="ECO:0000256" key="1">
    <source>
        <dbReference type="ARBA" id="ARBA00004162"/>
    </source>
</evidence>
<dbReference type="SUPFAM" id="SSF103088">
    <property type="entry name" value="OmpA-like"/>
    <property type="match status" value="1"/>
</dbReference>
<keyword evidence="11" id="KW-0282">Flagellum</keyword>
<dbReference type="EMBL" id="JAQOUE010000001">
    <property type="protein sequence ID" value="MDT7041871.1"/>
    <property type="molecule type" value="Genomic_DNA"/>
</dbReference>
<dbReference type="RefSeq" id="WP_313832218.1">
    <property type="nucleotide sequence ID" value="NZ_JAQOUE010000001.1"/>
</dbReference>
<evidence type="ECO:0000256" key="6">
    <source>
        <dbReference type="ARBA" id="ARBA00023136"/>
    </source>
</evidence>
<evidence type="ECO:0000313" key="12">
    <source>
        <dbReference type="Proteomes" id="UP001250932"/>
    </source>
</evidence>
<dbReference type="Pfam" id="PF00691">
    <property type="entry name" value="OmpA"/>
    <property type="match status" value="1"/>
</dbReference>
<feature type="domain" description="OmpA-like" evidence="10">
    <location>
        <begin position="116"/>
        <end position="237"/>
    </location>
</feature>
<keyword evidence="4 9" id="KW-0812">Transmembrane</keyword>